<comment type="caution">
    <text evidence="2">The sequence shown here is derived from an EMBL/GenBank/DDBJ whole genome shotgun (WGS) entry which is preliminary data.</text>
</comment>
<evidence type="ECO:0000313" key="2">
    <source>
        <dbReference type="EMBL" id="EJK65300.1"/>
    </source>
</evidence>
<protein>
    <submittedName>
        <fullName evidence="2">Uncharacterized protein</fullName>
    </submittedName>
</protein>
<organism evidence="2 3">
    <name type="scientific">Thalassiosira oceanica</name>
    <name type="common">Marine diatom</name>
    <dbReference type="NCBI Taxonomy" id="159749"/>
    <lineage>
        <taxon>Eukaryota</taxon>
        <taxon>Sar</taxon>
        <taxon>Stramenopiles</taxon>
        <taxon>Ochrophyta</taxon>
        <taxon>Bacillariophyta</taxon>
        <taxon>Coscinodiscophyceae</taxon>
        <taxon>Thalassiosirophycidae</taxon>
        <taxon>Thalassiosirales</taxon>
        <taxon>Thalassiosiraceae</taxon>
        <taxon>Thalassiosira</taxon>
    </lineage>
</organism>
<evidence type="ECO:0000256" key="1">
    <source>
        <dbReference type="SAM" id="MobiDB-lite"/>
    </source>
</evidence>
<dbReference type="AlphaFoldDB" id="K0SIZ9"/>
<reference evidence="2 3" key="1">
    <citation type="journal article" date="2012" name="Genome Biol.">
        <title>Genome and low-iron response of an oceanic diatom adapted to chronic iron limitation.</title>
        <authorList>
            <person name="Lommer M."/>
            <person name="Specht M."/>
            <person name="Roy A.S."/>
            <person name="Kraemer L."/>
            <person name="Andreson R."/>
            <person name="Gutowska M.A."/>
            <person name="Wolf J."/>
            <person name="Bergner S.V."/>
            <person name="Schilhabel M.B."/>
            <person name="Klostermeier U.C."/>
            <person name="Beiko R.G."/>
            <person name="Rosenstiel P."/>
            <person name="Hippler M."/>
            <person name="Laroche J."/>
        </authorList>
    </citation>
    <scope>NUCLEOTIDE SEQUENCE [LARGE SCALE GENOMIC DNA]</scope>
    <source>
        <strain evidence="2 3">CCMP1005</strain>
    </source>
</reference>
<feature type="non-terminal residue" evidence="2">
    <location>
        <position position="1"/>
    </location>
</feature>
<gene>
    <name evidence="2" type="ORF">THAOC_13854</name>
</gene>
<dbReference type="EMBL" id="AGNL01016028">
    <property type="protein sequence ID" value="EJK65300.1"/>
    <property type="molecule type" value="Genomic_DNA"/>
</dbReference>
<feature type="region of interest" description="Disordered" evidence="1">
    <location>
        <begin position="1"/>
        <end position="24"/>
    </location>
</feature>
<evidence type="ECO:0000313" key="3">
    <source>
        <dbReference type="Proteomes" id="UP000266841"/>
    </source>
</evidence>
<name>K0SIZ9_THAOC</name>
<sequence length="141" mass="15280">PPRRLLDQRQAVDGIGPLPSERLAREGHLAEIPRIEQGGQEKHDVGVEERRLDGGDLLPLHGITRAGHGTGGCLYPLWAQRRRRAELSPGLLLDTRGLGGLGGEWVGGLTPAPGTDPTPHFIPEGYGLYQQWRNGKSFGSI</sequence>
<proteinExistence type="predicted"/>
<dbReference type="Proteomes" id="UP000266841">
    <property type="component" value="Unassembled WGS sequence"/>
</dbReference>
<accession>K0SIZ9</accession>
<keyword evidence="3" id="KW-1185">Reference proteome</keyword>